<dbReference type="PATRIC" id="fig|656366.3.peg.3742"/>
<keyword evidence="2" id="KW-0813">Transport</keyword>
<dbReference type="CDD" id="cd17321">
    <property type="entry name" value="MFS_MMR_MDR_like"/>
    <property type="match status" value="1"/>
</dbReference>
<keyword evidence="3" id="KW-1003">Cell membrane</keyword>
<dbReference type="KEGG" id="aaq:AOC05_17380"/>
<dbReference type="Pfam" id="PF07690">
    <property type="entry name" value="MFS_1"/>
    <property type="match status" value="1"/>
</dbReference>
<gene>
    <name evidence="9" type="ORF">AOC05_17380</name>
</gene>
<feature type="transmembrane region" description="Helical" evidence="7">
    <location>
        <begin position="94"/>
        <end position="114"/>
    </location>
</feature>
<feature type="transmembrane region" description="Helical" evidence="7">
    <location>
        <begin position="154"/>
        <end position="178"/>
    </location>
</feature>
<reference evidence="10" key="1">
    <citation type="submission" date="2015-09" db="EMBL/GenBank/DDBJ databases">
        <title>Complete genome of Arthrobacter alpinus strain R3.8.</title>
        <authorList>
            <person name="See-Too W.S."/>
            <person name="Chan K.G."/>
        </authorList>
    </citation>
    <scope>NUCLEOTIDE SEQUENCE [LARGE SCALE GENOMIC DNA]</scope>
    <source>
        <strain evidence="10">R3.8</strain>
    </source>
</reference>
<keyword evidence="10" id="KW-1185">Reference proteome</keyword>
<feature type="transmembrane region" description="Helical" evidence="7">
    <location>
        <begin position="247"/>
        <end position="265"/>
    </location>
</feature>
<dbReference type="OrthoDB" id="7375466at2"/>
<evidence type="ECO:0000256" key="7">
    <source>
        <dbReference type="SAM" id="Phobius"/>
    </source>
</evidence>
<feature type="transmembrane region" description="Helical" evidence="7">
    <location>
        <begin position="184"/>
        <end position="204"/>
    </location>
</feature>
<feature type="transmembrane region" description="Helical" evidence="7">
    <location>
        <begin position="120"/>
        <end position="142"/>
    </location>
</feature>
<dbReference type="SUPFAM" id="SSF103473">
    <property type="entry name" value="MFS general substrate transporter"/>
    <property type="match status" value="1"/>
</dbReference>
<dbReference type="Gene3D" id="1.20.1720.10">
    <property type="entry name" value="Multidrug resistance protein D"/>
    <property type="match status" value="1"/>
</dbReference>
<evidence type="ECO:0000259" key="8">
    <source>
        <dbReference type="PROSITE" id="PS50850"/>
    </source>
</evidence>
<feature type="transmembrane region" description="Helical" evidence="7">
    <location>
        <begin position="375"/>
        <end position="400"/>
    </location>
</feature>
<dbReference type="PANTHER" id="PTHR42718">
    <property type="entry name" value="MAJOR FACILITATOR SUPERFAMILY MULTIDRUG TRANSPORTER MFSC"/>
    <property type="match status" value="1"/>
</dbReference>
<protein>
    <submittedName>
        <fullName evidence="9">Multidrug transporter</fullName>
    </submittedName>
</protein>
<feature type="transmembrane region" description="Helical" evidence="7">
    <location>
        <begin position="458"/>
        <end position="479"/>
    </location>
</feature>
<feature type="transmembrane region" description="Helical" evidence="7">
    <location>
        <begin position="421"/>
        <end position="438"/>
    </location>
</feature>
<dbReference type="EMBL" id="CP012677">
    <property type="protein sequence ID" value="ALE93684.1"/>
    <property type="molecule type" value="Genomic_DNA"/>
</dbReference>
<comment type="subcellular location">
    <subcellularLocation>
        <location evidence="1">Cell membrane</location>
        <topology evidence="1">Multi-pass membrane protein</topology>
    </subcellularLocation>
</comment>
<proteinExistence type="predicted"/>
<dbReference type="Proteomes" id="UP000062833">
    <property type="component" value="Chromosome"/>
</dbReference>
<dbReference type="InterPro" id="IPR020846">
    <property type="entry name" value="MFS_dom"/>
</dbReference>
<organism evidence="9 10">
    <name type="scientific">Arthrobacter alpinus</name>
    <dbReference type="NCBI Taxonomy" id="656366"/>
    <lineage>
        <taxon>Bacteria</taxon>
        <taxon>Bacillati</taxon>
        <taxon>Actinomycetota</taxon>
        <taxon>Actinomycetes</taxon>
        <taxon>Micrococcales</taxon>
        <taxon>Micrococcaceae</taxon>
        <taxon>Arthrobacter</taxon>
    </lineage>
</organism>
<evidence type="ECO:0000256" key="4">
    <source>
        <dbReference type="ARBA" id="ARBA00022692"/>
    </source>
</evidence>
<keyword evidence="6 7" id="KW-0472">Membrane</keyword>
<accession>A0A0M4QPW5</accession>
<evidence type="ECO:0000256" key="1">
    <source>
        <dbReference type="ARBA" id="ARBA00004651"/>
    </source>
</evidence>
<dbReference type="PROSITE" id="PS50850">
    <property type="entry name" value="MFS"/>
    <property type="match status" value="1"/>
</dbReference>
<feature type="transmembrane region" description="Helical" evidence="7">
    <location>
        <begin position="67"/>
        <end position="87"/>
    </location>
</feature>
<evidence type="ECO:0000256" key="5">
    <source>
        <dbReference type="ARBA" id="ARBA00022989"/>
    </source>
</evidence>
<evidence type="ECO:0000313" key="9">
    <source>
        <dbReference type="EMBL" id="ALE93684.1"/>
    </source>
</evidence>
<keyword evidence="5 7" id="KW-1133">Transmembrane helix</keyword>
<feature type="transmembrane region" description="Helical" evidence="7">
    <location>
        <begin position="319"/>
        <end position="339"/>
    </location>
</feature>
<feature type="transmembrane region" description="Helical" evidence="7">
    <location>
        <begin position="285"/>
        <end position="307"/>
    </location>
</feature>
<keyword evidence="4 7" id="KW-0812">Transmembrane</keyword>
<feature type="transmembrane region" description="Helical" evidence="7">
    <location>
        <begin position="216"/>
        <end position="235"/>
    </location>
</feature>
<dbReference type="PRINTS" id="PR01036">
    <property type="entry name" value="TCRTETB"/>
</dbReference>
<dbReference type="RefSeq" id="WP_062008763.1">
    <property type="nucleotide sequence ID" value="NZ_CP012677.1"/>
</dbReference>
<evidence type="ECO:0000256" key="3">
    <source>
        <dbReference type="ARBA" id="ARBA00022475"/>
    </source>
</evidence>
<dbReference type="InterPro" id="IPR036259">
    <property type="entry name" value="MFS_trans_sf"/>
</dbReference>
<evidence type="ECO:0000256" key="2">
    <source>
        <dbReference type="ARBA" id="ARBA00022448"/>
    </source>
</evidence>
<evidence type="ECO:0000256" key="6">
    <source>
        <dbReference type="ARBA" id="ARBA00023136"/>
    </source>
</evidence>
<dbReference type="PANTHER" id="PTHR42718:SF46">
    <property type="entry name" value="BLR6921 PROTEIN"/>
    <property type="match status" value="1"/>
</dbReference>
<feature type="domain" description="Major facilitator superfamily (MFS) profile" evidence="8">
    <location>
        <begin position="29"/>
        <end position="480"/>
    </location>
</feature>
<sequence length="491" mass="51228">MEHNSNPAVAASSRPKPFPPQTLRAVWPALAGLTAVFLIEMLDTSVLNVALPTIARNLSATASELQWVSGSYSLVFGGLMLAFGAIADRFGRRRFMLIGLVLFGVSSLSILLVSSASELITVRVLIGIAAAMTAPGSMALSFRLFDDDAMRVRATALISTVGLIGLAVGPTVGGLILAVAPWQVLLLINVPIAGLAIVGIRFGIAADKPTDLHRVPVDLLGAALGTGTIVLVLLTPTLFVNLGGRNPWPWIAATTAIGSAFAFIARQRHAAHPLLDAALFTRPSVITGLSYQAAIGLATAGLGYTVSLQLQLAWGWPPALAALGVLPQVLTMIFIGPFVEIIVRKCGMDRASVLGSTAVIAGLLIYALLGRTHYVWIAFALVFVAAGMRVVMITATINVMRGLPPERTSIAAALNDTSQELAAGIGIAVTGTIIAAFIGHALTETRWSTATTNAFENAVTLGVLTLTAAAIALLTVALIRARHEQPEQHGA</sequence>
<feature type="transmembrane region" description="Helical" evidence="7">
    <location>
        <begin position="351"/>
        <end position="369"/>
    </location>
</feature>
<dbReference type="GO" id="GO:0005886">
    <property type="term" value="C:plasma membrane"/>
    <property type="evidence" value="ECO:0007669"/>
    <property type="project" value="UniProtKB-SubCell"/>
</dbReference>
<dbReference type="AlphaFoldDB" id="A0A0M4QPW5"/>
<evidence type="ECO:0000313" key="10">
    <source>
        <dbReference type="Proteomes" id="UP000062833"/>
    </source>
</evidence>
<name>A0A0M4QPW5_9MICC</name>
<dbReference type="InterPro" id="IPR011701">
    <property type="entry name" value="MFS"/>
</dbReference>
<dbReference type="GO" id="GO:0022857">
    <property type="term" value="F:transmembrane transporter activity"/>
    <property type="evidence" value="ECO:0007669"/>
    <property type="project" value="InterPro"/>
</dbReference>
<dbReference type="Gene3D" id="1.20.1250.20">
    <property type="entry name" value="MFS general substrate transporter like domains"/>
    <property type="match status" value="1"/>
</dbReference>